<dbReference type="GO" id="GO:0005664">
    <property type="term" value="C:nuclear origin of replication recognition complex"/>
    <property type="evidence" value="ECO:0007669"/>
    <property type="project" value="TreeGrafter"/>
</dbReference>
<dbReference type="Pfam" id="PF13191">
    <property type="entry name" value="AAA_16"/>
    <property type="match status" value="1"/>
</dbReference>
<evidence type="ECO:0000259" key="6">
    <source>
        <dbReference type="Pfam" id="PF13191"/>
    </source>
</evidence>
<feature type="region of interest" description="Disordered" evidence="5">
    <location>
        <begin position="135"/>
        <end position="198"/>
    </location>
</feature>
<comment type="subcellular location">
    <subcellularLocation>
        <location evidence="1 4">Nucleus</location>
    </subcellularLocation>
</comment>
<keyword evidence="3 4" id="KW-0539">Nucleus</keyword>
<name>A0AA88XQK8_PINIB</name>
<dbReference type="CDD" id="cd00009">
    <property type="entry name" value="AAA"/>
    <property type="match status" value="1"/>
</dbReference>
<dbReference type="EMBL" id="VSWD01000010">
    <property type="protein sequence ID" value="KAK3089909.1"/>
    <property type="molecule type" value="Genomic_DNA"/>
</dbReference>
<dbReference type="GO" id="GO:0006270">
    <property type="term" value="P:DNA replication initiation"/>
    <property type="evidence" value="ECO:0007669"/>
    <property type="project" value="TreeGrafter"/>
</dbReference>
<feature type="compositionally biased region" description="Polar residues" evidence="5">
    <location>
        <begin position="166"/>
        <end position="178"/>
    </location>
</feature>
<feature type="compositionally biased region" description="Basic and acidic residues" evidence="5">
    <location>
        <begin position="82"/>
        <end position="93"/>
    </location>
</feature>
<accession>A0AA88XQK8</accession>
<comment type="caution">
    <text evidence="7">The sequence shown here is derived from an EMBL/GenBank/DDBJ whole genome shotgun (WGS) entry which is preliminary data.</text>
</comment>
<dbReference type="Gene3D" id="3.40.50.300">
    <property type="entry name" value="P-loop containing nucleotide triphosphate hydrolases"/>
    <property type="match status" value="1"/>
</dbReference>
<dbReference type="InterPro" id="IPR050311">
    <property type="entry name" value="ORC1/CDC6"/>
</dbReference>
<comment type="subunit">
    <text evidence="4">ORC is composed of six subunits.</text>
</comment>
<protein>
    <recommendedName>
        <fullName evidence="4">Origin recognition complex subunit 1</fullName>
    </recommendedName>
</protein>
<feature type="region of interest" description="Disordered" evidence="5">
    <location>
        <begin position="1"/>
        <end position="48"/>
    </location>
</feature>
<comment type="similarity">
    <text evidence="4">Belongs to the ORC1 family.</text>
</comment>
<dbReference type="GO" id="GO:0003688">
    <property type="term" value="F:DNA replication origin binding"/>
    <property type="evidence" value="ECO:0007669"/>
    <property type="project" value="TreeGrafter"/>
</dbReference>
<keyword evidence="4" id="KW-0235">DNA replication</keyword>
<evidence type="ECO:0000256" key="1">
    <source>
        <dbReference type="ARBA" id="ARBA00004123"/>
    </source>
</evidence>
<dbReference type="InterPro" id="IPR041664">
    <property type="entry name" value="AAA_16"/>
</dbReference>
<evidence type="ECO:0000256" key="5">
    <source>
        <dbReference type="SAM" id="MobiDB-lite"/>
    </source>
</evidence>
<organism evidence="7 8">
    <name type="scientific">Pinctada imbricata</name>
    <name type="common">Atlantic pearl-oyster</name>
    <name type="synonym">Pinctada martensii</name>
    <dbReference type="NCBI Taxonomy" id="66713"/>
    <lineage>
        <taxon>Eukaryota</taxon>
        <taxon>Metazoa</taxon>
        <taxon>Spiralia</taxon>
        <taxon>Lophotrochozoa</taxon>
        <taxon>Mollusca</taxon>
        <taxon>Bivalvia</taxon>
        <taxon>Autobranchia</taxon>
        <taxon>Pteriomorphia</taxon>
        <taxon>Pterioida</taxon>
        <taxon>Pterioidea</taxon>
        <taxon>Pteriidae</taxon>
        <taxon>Pinctada</taxon>
    </lineage>
</organism>
<evidence type="ECO:0000313" key="8">
    <source>
        <dbReference type="Proteomes" id="UP001186944"/>
    </source>
</evidence>
<proteinExistence type="inferred from homology"/>
<keyword evidence="4" id="KW-0067">ATP-binding</keyword>
<dbReference type="InterPro" id="IPR027417">
    <property type="entry name" value="P-loop_NTPase"/>
</dbReference>
<dbReference type="SUPFAM" id="SSF52540">
    <property type="entry name" value="P-loop containing nucleoside triphosphate hydrolases"/>
    <property type="match status" value="1"/>
</dbReference>
<keyword evidence="2 4" id="KW-0238">DNA-binding</keyword>
<reference evidence="7" key="1">
    <citation type="submission" date="2019-08" db="EMBL/GenBank/DDBJ databases">
        <title>The improved chromosome-level genome for the pearl oyster Pinctada fucata martensii using PacBio sequencing and Hi-C.</title>
        <authorList>
            <person name="Zheng Z."/>
        </authorList>
    </citation>
    <scope>NUCLEOTIDE SEQUENCE</scope>
    <source>
        <strain evidence="7">ZZ-2019</strain>
        <tissue evidence="7">Adductor muscle</tissue>
    </source>
</reference>
<evidence type="ECO:0000313" key="7">
    <source>
        <dbReference type="EMBL" id="KAK3089909.1"/>
    </source>
</evidence>
<sequence length="320" mass="35317">MTGDQVASALMDDSASECASDDISVISTATTNSSRSTRSDKSGITVRRAASVRVTKDEMSKNCKYKTPVKRKVSLNDSLEDFDGKKCRTEPRRRSQVSFSQQVENVPKSASKIEKKVMKVTIKRLDSEGGFVSYRNKTPESVDKKPRRGLSERFLTKVKPLKDSSTDTPTTRGSTSGRNGRKSLASEATPKIPGRCHPLGSPTSILEEARSRLHVSAVPDSLPCRDKEFDDIYTFVESKILDGTGGCMYISGVPGTGKTATVHEVIRTLHQATDDRELPNFKYIEINGMRLTEPRQAYVQILKNVSQDDVLYALKEKSGV</sequence>
<evidence type="ECO:0000256" key="3">
    <source>
        <dbReference type="ARBA" id="ARBA00023242"/>
    </source>
</evidence>
<dbReference type="GO" id="GO:0033314">
    <property type="term" value="P:mitotic DNA replication checkpoint signaling"/>
    <property type="evidence" value="ECO:0007669"/>
    <property type="project" value="TreeGrafter"/>
</dbReference>
<feature type="region of interest" description="Disordered" evidence="5">
    <location>
        <begin position="82"/>
        <end position="103"/>
    </location>
</feature>
<dbReference type="PANTHER" id="PTHR10763">
    <property type="entry name" value="CELL DIVISION CONTROL PROTEIN 6-RELATED"/>
    <property type="match status" value="1"/>
</dbReference>
<keyword evidence="4" id="KW-0547">Nucleotide-binding</keyword>
<feature type="compositionally biased region" description="Low complexity" evidence="5">
    <location>
        <begin position="27"/>
        <end position="36"/>
    </location>
</feature>
<gene>
    <name evidence="7" type="ORF">FSP39_007587</name>
</gene>
<dbReference type="AlphaFoldDB" id="A0AA88XQK8"/>
<dbReference type="PANTHER" id="PTHR10763:SF23">
    <property type="entry name" value="ORIGIN RECOGNITION COMPLEX SUBUNIT 1"/>
    <property type="match status" value="1"/>
</dbReference>
<keyword evidence="8" id="KW-1185">Reference proteome</keyword>
<feature type="domain" description="Orc1-like AAA ATPase" evidence="6">
    <location>
        <begin position="222"/>
        <end position="272"/>
    </location>
</feature>
<feature type="compositionally biased region" description="Basic and acidic residues" evidence="5">
    <location>
        <begin position="137"/>
        <end position="165"/>
    </location>
</feature>
<dbReference type="Proteomes" id="UP001186944">
    <property type="component" value="Unassembled WGS sequence"/>
</dbReference>
<dbReference type="GO" id="GO:0005524">
    <property type="term" value="F:ATP binding"/>
    <property type="evidence" value="ECO:0007669"/>
    <property type="project" value="UniProtKB-KW"/>
</dbReference>
<comment type="function">
    <text evidence="4">Component of the origin recognition complex (ORC) that binds origins of replication. DNA-binding is ATP-dependent, however specific DNA sequences that define origins of replication have not been identified so far. ORC is required to assemble the pre-replication complex necessary to initiate DNA replication.</text>
</comment>
<evidence type="ECO:0000256" key="4">
    <source>
        <dbReference type="RuleBase" id="RU365058"/>
    </source>
</evidence>
<evidence type="ECO:0000256" key="2">
    <source>
        <dbReference type="ARBA" id="ARBA00023125"/>
    </source>
</evidence>